<dbReference type="PROSITE" id="PS00364">
    <property type="entry name" value="BACTERIAL_PQQ_2"/>
    <property type="match status" value="1"/>
</dbReference>
<comment type="cofactor">
    <cofactor evidence="11">
        <name>pyrroloquinoline quinone</name>
        <dbReference type="ChEBI" id="CHEBI:58442"/>
    </cofactor>
    <text evidence="11">Binds 1 PQQ group per subunit.</text>
</comment>
<evidence type="ECO:0000256" key="2">
    <source>
        <dbReference type="ARBA" id="ARBA00022617"/>
    </source>
</evidence>
<dbReference type="Gene3D" id="1.10.760.10">
    <property type="entry name" value="Cytochrome c-like domain"/>
    <property type="match status" value="1"/>
</dbReference>
<dbReference type="Pfam" id="PF01011">
    <property type="entry name" value="PQQ"/>
    <property type="match status" value="2"/>
</dbReference>
<comment type="similarity">
    <text evidence="1">Belongs to the bacterial PQQ dehydrogenase family.</text>
</comment>
<gene>
    <name evidence="15" type="ORF">BXY39_2224</name>
</gene>
<keyword evidence="3 12" id="KW-0479">Metal-binding</keyword>
<name>A0A3M0CEG1_9PROT</name>
<dbReference type="GO" id="GO:0005509">
    <property type="term" value="F:calcium ion binding"/>
    <property type="evidence" value="ECO:0007669"/>
    <property type="project" value="InterPro"/>
</dbReference>
<dbReference type="InterPro" id="IPR017512">
    <property type="entry name" value="PQQ_MeOH/EtOH_DH"/>
</dbReference>
<dbReference type="InterPro" id="IPR001479">
    <property type="entry name" value="Quinoprotein_DH_CS"/>
</dbReference>
<feature type="disulfide bond" evidence="13">
    <location>
        <begin position="137"/>
        <end position="138"/>
    </location>
</feature>
<feature type="binding site" evidence="12">
    <location>
        <position position="205"/>
    </location>
    <ligand>
        <name>Ca(2+)</name>
        <dbReference type="ChEBI" id="CHEBI:29108"/>
    </ligand>
</feature>
<feature type="binding site" description="axial binding residue" evidence="12">
    <location>
        <position position="634"/>
    </location>
    <ligand>
        <name>heme c</name>
        <dbReference type="ChEBI" id="CHEBI:61717"/>
    </ligand>
    <ligandPart>
        <name>Fe</name>
        <dbReference type="ChEBI" id="CHEBI:18248"/>
    </ligandPart>
</feature>
<dbReference type="PROSITE" id="PS51007">
    <property type="entry name" value="CYTC"/>
    <property type="match status" value="1"/>
</dbReference>
<feature type="binding site" description="axial binding residue" evidence="12">
    <location>
        <position position="673"/>
    </location>
    <ligand>
        <name>heme c</name>
        <dbReference type="ChEBI" id="CHEBI:61717"/>
    </ligand>
    <ligandPart>
        <name>Fe</name>
        <dbReference type="ChEBI" id="CHEBI:18248"/>
    </ligandPart>
</feature>
<evidence type="ECO:0000256" key="9">
    <source>
        <dbReference type="ARBA" id="ARBA00023157"/>
    </source>
</evidence>
<evidence type="ECO:0000256" key="13">
    <source>
        <dbReference type="PIRSR" id="PIRSR617512-4"/>
    </source>
</evidence>
<feature type="binding site" evidence="11">
    <location>
        <begin position="414"/>
        <end position="415"/>
    </location>
    <ligand>
        <name>pyrroloquinoline quinone</name>
        <dbReference type="ChEBI" id="CHEBI:58442"/>
    </ligand>
</feature>
<organism evidence="15 16">
    <name type="scientific">Eilatimonas milleporae</name>
    <dbReference type="NCBI Taxonomy" id="911205"/>
    <lineage>
        <taxon>Bacteria</taxon>
        <taxon>Pseudomonadati</taxon>
        <taxon>Pseudomonadota</taxon>
        <taxon>Alphaproteobacteria</taxon>
        <taxon>Kordiimonadales</taxon>
        <taxon>Kordiimonadaceae</taxon>
        <taxon>Eilatimonas</taxon>
    </lineage>
</organism>
<evidence type="ECO:0000256" key="11">
    <source>
        <dbReference type="PIRSR" id="PIRSR617512-2"/>
    </source>
</evidence>
<feature type="domain" description="Cytochrome c" evidence="14">
    <location>
        <begin position="617"/>
        <end position="696"/>
    </location>
</feature>
<accession>A0A3M0CEG1</accession>
<feature type="binding site" evidence="12">
    <location>
        <position position="281"/>
    </location>
    <ligand>
        <name>Ca(2+)</name>
        <dbReference type="ChEBI" id="CHEBI:29108"/>
    </ligand>
</feature>
<keyword evidence="16" id="KW-1185">Reference proteome</keyword>
<evidence type="ECO:0000256" key="4">
    <source>
        <dbReference type="ARBA" id="ARBA00022729"/>
    </source>
</evidence>
<dbReference type="GO" id="GO:0030288">
    <property type="term" value="C:outer membrane-bounded periplasmic space"/>
    <property type="evidence" value="ECO:0007669"/>
    <property type="project" value="InterPro"/>
</dbReference>
<feature type="binding site" evidence="11">
    <location>
        <position position="187"/>
    </location>
    <ligand>
        <name>pyrroloquinoline quinone</name>
        <dbReference type="ChEBI" id="CHEBI:58442"/>
    </ligand>
</feature>
<comment type="cofactor">
    <cofactor evidence="11">
        <name>heme c</name>
        <dbReference type="ChEBI" id="CHEBI:61717"/>
    </cofactor>
    <text evidence="11">Binds 1 heme c group per subunit.</text>
</comment>
<keyword evidence="2 11" id="KW-0349">Heme</keyword>
<dbReference type="Gene3D" id="2.140.10.10">
    <property type="entry name" value="Quinoprotein alcohol dehydrogenase-like superfamily"/>
    <property type="match status" value="1"/>
</dbReference>
<evidence type="ECO:0000256" key="1">
    <source>
        <dbReference type="ARBA" id="ARBA00008156"/>
    </source>
</evidence>
<dbReference type="SMART" id="SM00564">
    <property type="entry name" value="PQQ"/>
    <property type="match status" value="4"/>
</dbReference>
<evidence type="ECO:0000256" key="8">
    <source>
        <dbReference type="ARBA" id="ARBA00023004"/>
    </source>
</evidence>
<feature type="binding site" evidence="11">
    <location>
        <position position="261"/>
    </location>
    <ligand>
        <name>pyrroloquinoline quinone</name>
        <dbReference type="ChEBI" id="CHEBI:58442"/>
    </ligand>
</feature>
<dbReference type="EMBL" id="REFR01000011">
    <property type="protein sequence ID" value="RMB08128.1"/>
    <property type="molecule type" value="Genomic_DNA"/>
</dbReference>
<keyword evidence="7" id="KW-0560">Oxidoreductase</keyword>
<feature type="binding site" evidence="11">
    <location>
        <position position="143"/>
    </location>
    <ligand>
        <name>pyrroloquinoline quinone</name>
        <dbReference type="ChEBI" id="CHEBI:58442"/>
    </ligand>
</feature>
<comment type="caution">
    <text evidence="15">The sequence shown here is derived from an EMBL/GenBank/DDBJ whole genome shotgun (WGS) entry which is preliminary data.</text>
</comment>
<dbReference type="GO" id="GO:0020037">
    <property type="term" value="F:heme binding"/>
    <property type="evidence" value="ECO:0007669"/>
    <property type="project" value="InterPro"/>
</dbReference>
<evidence type="ECO:0000313" key="15">
    <source>
        <dbReference type="EMBL" id="RMB08128.1"/>
    </source>
</evidence>
<feature type="binding site" description="covalent" evidence="11">
    <location>
        <position position="633"/>
    </location>
    <ligand>
        <name>heme c</name>
        <dbReference type="ChEBI" id="CHEBI:61717"/>
    </ligand>
</feature>
<reference evidence="15 16" key="1">
    <citation type="submission" date="2018-10" db="EMBL/GenBank/DDBJ databases">
        <title>Genomic Encyclopedia of Archaeal and Bacterial Type Strains, Phase II (KMG-II): from individual species to whole genera.</title>
        <authorList>
            <person name="Goeker M."/>
        </authorList>
    </citation>
    <scope>NUCLEOTIDE SEQUENCE [LARGE SCALE GENOMIC DNA]</scope>
    <source>
        <strain evidence="15 16">DSM 25217</strain>
    </source>
</reference>
<dbReference type="InterPro" id="IPR011047">
    <property type="entry name" value="Quinoprotein_ADH-like_sf"/>
</dbReference>
<dbReference type="NCBIfam" id="TIGR03075">
    <property type="entry name" value="PQQ_enz_alc_DH"/>
    <property type="match status" value="1"/>
</dbReference>
<dbReference type="InterPro" id="IPR002372">
    <property type="entry name" value="PQQ_rpt_dom"/>
</dbReference>
<evidence type="ECO:0000256" key="6">
    <source>
        <dbReference type="ARBA" id="ARBA00022891"/>
    </source>
</evidence>
<feature type="binding site" evidence="12">
    <location>
        <position position="326"/>
    </location>
    <ligand>
        <name>Ca(2+)</name>
        <dbReference type="ChEBI" id="CHEBI:29108"/>
    </ligand>
</feature>
<evidence type="ECO:0000256" key="5">
    <source>
        <dbReference type="ARBA" id="ARBA00022837"/>
    </source>
</evidence>
<dbReference type="SUPFAM" id="SSF50998">
    <property type="entry name" value="Quinoprotein alcohol dehydrogenase-like"/>
    <property type="match status" value="1"/>
</dbReference>
<dbReference type="GO" id="GO:0070968">
    <property type="term" value="F:pyrroloquinoline quinone binding"/>
    <property type="evidence" value="ECO:0007669"/>
    <property type="project" value="UniProtKB-ARBA"/>
</dbReference>
<dbReference type="OrthoDB" id="9794322at2"/>
<dbReference type="InterPro" id="IPR018391">
    <property type="entry name" value="PQQ_b-propeller_rpt"/>
</dbReference>
<dbReference type="AlphaFoldDB" id="A0A3M0CEG1"/>
<dbReference type="GO" id="GO:0016020">
    <property type="term" value="C:membrane"/>
    <property type="evidence" value="ECO:0007669"/>
    <property type="project" value="InterPro"/>
</dbReference>
<dbReference type="PROSITE" id="PS51257">
    <property type="entry name" value="PROKAR_LIPOPROTEIN"/>
    <property type="match status" value="1"/>
</dbReference>
<feature type="binding site" evidence="11">
    <location>
        <position position="353"/>
    </location>
    <ligand>
        <name>pyrroloquinoline quinone</name>
        <dbReference type="ChEBI" id="CHEBI:58442"/>
    </ligand>
</feature>
<dbReference type="GO" id="GO:0009055">
    <property type="term" value="F:electron transfer activity"/>
    <property type="evidence" value="ECO:0007669"/>
    <property type="project" value="InterPro"/>
</dbReference>
<keyword evidence="8 12" id="KW-0408">Iron</keyword>
<keyword evidence="4" id="KW-0732">Signal</keyword>
<feature type="active site" description="Proton acceptor" evidence="10">
    <location>
        <position position="326"/>
    </location>
</feature>
<evidence type="ECO:0000256" key="10">
    <source>
        <dbReference type="PIRSR" id="PIRSR617512-1"/>
    </source>
</evidence>
<feature type="binding site" evidence="11">
    <location>
        <position position="91"/>
    </location>
    <ligand>
        <name>pyrroloquinoline quinone</name>
        <dbReference type="ChEBI" id="CHEBI:58442"/>
    </ligand>
</feature>
<protein>
    <submittedName>
        <fullName evidence="15">Alcohol dehydrogenase (Cytochrome c)/quinohemoprotein ethanol dehydrogenase</fullName>
    </submittedName>
</protein>
<dbReference type="InterPro" id="IPR036909">
    <property type="entry name" value="Cyt_c-like_dom_sf"/>
</dbReference>
<keyword evidence="9 13" id="KW-1015">Disulfide bond</keyword>
<dbReference type="PANTHER" id="PTHR32303">
    <property type="entry name" value="QUINOPROTEIN ALCOHOL DEHYDROGENASE (CYTOCHROME C)"/>
    <property type="match status" value="1"/>
</dbReference>
<keyword evidence="6 11" id="KW-0634">PQQ</keyword>
<dbReference type="Proteomes" id="UP000271227">
    <property type="component" value="Unassembled WGS sequence"/>
</dbReference>
<comment type="cofactor">
    <cofactor evidence="12">
        <name>Ca(2+)</name>
        <dbReference type="ChEBI" id="CHEBI:29108"/>
    </cofactor>
    <text evidence="12">Binds 1 Ca(2+) ion per subunit.</text>
</comment>
<dbReference type="Pfam" id="PF13442">
    <property type="entry name" value="Cytochrome_CBB3"/>
    <property type="match status" value="1"/>
</dbReference>
<dbReference type="GO" id="GO:0016614">
    <property type="term" value="F:oxidoreductase activity, acting on CH-OH group of donors"/>
    <property type="evidence" value="ECO:0007669"/>
    <property type="project" value="InterPro"/>
</dbReference>
<evidence type="ECO:0000313" key="16">
    <source>
        <dbReference type="Proteomes" id="UP000271227"/>
    </source>
</evidence>
<dbReference type="RefSeq" id="WP_121938870.1">
    <property type="nucleotide sequence ID" value="NZ_REFR01000011.1"/>
</dbReference>
<dbReference type="InParanoid" id="A0A3M0CEG1"/>
<sequence length="714" mass="76505">MRIRDRARAGVAGAFCMMAVACGVPQGEQADGGTDADARLVGAVRAPGEWLSHGRTYAEQRHSPLDAINMDTVPDLGLVWSFDLDTKRGIEATPLMVDGTLYVTSAWSIVHALDARTGALKWTYDPAVPRAWGQKACCDAVNRGVAYHDGRVFVGTLDGRLVALDAATGAVAWDVNTIDRSKPYTITGAPRVVKGRVLIGNGGGEYGVRGYLSAYDAATGTLDWRFHTVPGNPADGFESDAMAMAAETWTGEWWRLGGGGTVWDSMAYDPDLDLLYIGVGNGSPWNQSVRSPEGGDNLFLSSIVALRPETGAYVWHYQTTPGETWDYTATQHIILADMEIGGRVRKVLMQAPKNGFFYVLDRETGALISAEPYVPVNWATHVDTDTGRPVEVPEARYYAGEPFVQVPSPFGGHNWHPMSYSPDSGLVYIPAMDIPYLYAHDPAYEARPGFWNTGTNNTLAALPDDAAVRAAMKTVVKGHLLAWDPAGQKPAWRVDHKGPWNGGVLSTGGNLVFQGTADSRFVAYRADTGDELWSFPTQTGVVAAPMTYALDGEQYVTVAVGWGGAFPLTTGAFTQAESLPNVSRVLTFKLGATGSLPPLDWTPLPLPEPPLEPADGEQVTAGLAAYHANCTFCHGISAVGGGLIPDLRHSGALHSAELWQDVVIDGALVERGMIAFSDVLSAEDSESIRAYVIAEAQRAWALQQAETHSGGPAP</sequence>
<dbReference type="SUPFAM" id="SSF46626">
    <property type="entry name" value="Cytochrome c"/>
    <property type="match status" value="1"/>
</dbReference>
<proteinExistence type="inferred from homology"/>
<evidence type="ECO:0000256" key="12">
    <source>
        <dbReference type="PIRSR" id="PIRSR617512-3"/>
    </source>
</evidence>
<keyword evidence="5 12" id="KW-0106">Calcium</keyword>
<dbReference type="CDD" id="cd10279">
    <property type="entry name" value="PQQ_ADH_II"/>
    <property type="match status" value="1"/>
</dbReference>
<dbReference type="InterPro" id="IPR009056">
    <property type="entry name" value="Cyt_c-like_dom"/>
</dbReference>
<dbReference type="FunCoup" id="A0A3M0CEG1">
    <property type="interactions" value="56"/>
</dbReference>
<feature type="binding site" description="covalent" evidence="11">
    <location>
        <position position="630"/>
    </location>
    <ligand>
        <name>heme c</name>
        <dbReference type="ChEBI" id="CHEBI:61717"/>
    </ligand>
</feature>
<evidence type="ECO:0000256" key="3">
    <source>
        <dbReference type="ARBA" id="ARBA00022723"/>
    </source>
</evidence>
<dbReference type="FunFam" id="2.140.10.10:FF:000003">
    <property type="entry name" value="Methanol dehydrogenase, large subunit"/>
    <property type="match status" value="1"/>
</dbReference>
<evidence type="ECO:0000256" key="7">
    <source>
        <dbReference type="ARBA" id="ARBA00023002"/>
    </source>
</evidence>
<evidence type="ECO:0000259" key="14">
    <source>
        <dbReference type="PROSITE" id="PS51007"/>
    </source>
</evidence>